<dbReference type="PANTHER" id="PTHR43522:SF2">
    <property type="entry name" value="TRANSKETOLASE 1-RELATED"/>
    <property type="match status" value="1"/>
</dbReference>
<feature type="domain" description="Transketolase N-terminal" evidence="9">
    <location>
        <begin position="7"/>
        <end position="337"/>
    </location>
</feature>
<organism evidence="11">
    <name type="scientific">hydrothermal vent metagenome</name>
    <dbReference type="NCBI Taxonomy" id="652676"/>
    <lineage>
        <taxon>unclassified sequences</taxon>
        <taxon>metagenomes</taxon>
        <taxon>ecological metagenomes</taxon>
    </lineage>
</organism>
<evidence type="ECO:0000256" key="3">
    <source>
        <dbReference type="ARBA" id="ARBA00007131"/>
    </source>
</evidence>
<dbReference type="CDD" id="cd02012">
    <property type="entry name" value="TPP_TK"/>
    <property type="match status" value="1"/>
</dbReference>
<feature type="non-terminal residue" evidence="11">
    <location>
        <position position="418"/>
    </location>
</feature>
<name>A0A3B1CKE3_9ZZZZ</name>
<dbReference type="AlphaFoldDB" id="A0A3B1CKE3"/>
<dbReference type="Pfam" id="PF02779">
    <property type="entry name" value="Transket_pyr"/>
    <property type="match status" value="1"/>
</dbReference>
<dbReference type="PANTHER" id="PTHR43522">
    <property type="entry name" value="TRANSKETOLASE"/>
    <property type="match status" value="1"/>
</dbReference>
<dbReference type="GO" id="GO:0004802">
    <property type="term" value="F:transketolase activity"/>
    <property type="evidence" value="ECO:0007669"/>
    <property type="project" value="UniProtKB-EC"/>
</dbReference>
<sequence>MKEQTIEQLSINTIRLLAVDAIQKANSGHPGMPMGVAPIAYLLYKKIMKHNPKNPKWLNRDRFILSGGHGSMLLYSILHLSGYDISMDDIKSFRQWNSITPGHPEYGLTAGVETTTGPLGQGFTNAIGMAVAQKHLAALFNKDNFKLLDHFIYAEAGDGDLMEGISHEAASFAGHNKLGNVIVFYDDNKITIDGSISLSNSDDAAKRFEAYHWHIQIVDDGNDLAKLEEAVKNAQAVSDKPSIIITKTVIGYGSPNKKGTSGIHGAPLGDEEVKLTKQNLGFPDDKFFYVPDEVYDHFSELIDSGKQLEEEWDKMFDEYAVKYPEDAEQFKKVMSGDFGDSWKEALPKYENYGEKMATRKSSYAVLNAIAPKLPMLLGGSADLTPSNNTDIKGGKDFTPGTPEGGYIRYGIREHAMAG</sequence>
<evidence type="ECO:0000256" key="4">
    <source>
        <dbReference type="ARBA" id="ARBA00022679"/>
    </source>
</evidence>
<evidence type="ECO:0000256" key="5">
    <source>
        <dbReference type="ARBA" id="ARBA00022723"/>
    </source>
</evidence>
<dbReference type="GO" id="GO:0005829">
    <property type="term" value="C:cytosol"/>
    <property type="evidence" value="ECO:0007669"/>
    <property type="project" value="TreeGrafter"/>
</dbReference>
<dbReference type="InterPro" id="IPR029061">
    <property type="entry name" value="THDP-binding"/>
</dbReference>
<proteinExistence type="inferred from homology"/>
<comment type="cofactor">
    <cofactor evidence="1">
        <name>Mg(2+)</name>
        <dbReference type="ChEBI" id="CHEBI:18420"/>
    </cofactor>
</comment>
<dbReference type="SUPFAM" id="SSF52518">
    <property type="entry name" value="Thiamin diphosphate-binding fold (THDP-binding)"/>
    <property type="match status" value="2"/>
</dbReference>
<gene>
    <name evidence="11" type="ORF">MNBD_IGNAVI01-823</name>
</gene>
<dbReference type="GO" id="GO:0006098">
    <property type="term" value="P:pentose-phosphate shunt"/>
    <property type="evidence" value="ECO:0007669"/>
    <property type="project" value="TreeGrafter"/>
</dbReference>
<evidence type="ECO:0000256" key="7">
    <source>
        <dbReference type="ARBA" id="ARBA00023052"/>
    </source>
</evidence>
<evidence type="ECO:0000259" key="9">
    <source>
        <dbReference type="Pfam" id="PF00456"/>
    </source>
</evidence>
<dbReference type="InterPro" id="IPR005474">
    <property type="entry name" value="Transketolase_N"/>
</dbReference>
<comment type="similarity">
    <text evidence="3">Belongs to the transketolase family.</text>
</comment>
<evidence type="ECO:0000256" key="8">
    <source>
        <dbReference type="ARBA" id="ARBA00049473"/>
    </source>
</evidence>
<evidence type="ECO:0000313" key="11">
    <source>
        <dbReference type="EMBL" id="VAX26981.1"/>
    </source>
</evidence>
<comment type="catalytic activity">
    <reaction evidence="8">
        <text>D-sedoheptulose 7-phosphate + D-glyceraldehyde 3-phosphate = aldehydo-D-ribose 5-phosphate + D-xylulose 5-phosphate</text>
        <dbReference type="Rhea" id="RHEA:10508"/>
        <dbReference type="ChEBI" id="CHEBI:57483"/>
        <dbReference type="ChEBI" id="CHEBI:57737"/>
        <dbReference type="ChEBI" id="CHEBI:58273"/>
        <dbReference type="ChEBI" id="CHEBI:59776"/>
        <dbReference type="EC" id="2.2.1.1"/>
    </reaction>
</comment>
<evidence type="ECO:0000256" key="2">
    <source>
        <dbReference type="ARBA" id="ARBA00001964"/>
    </source>
</evidence>
<dbReference type="Gene3D" id="3.40.50.970">
    <property type="match status" value="2"/>
</dbReference>
<dbReference type="EC" id="2.2.1.1" evidence="11"/>
<keyword evidence="4 11" id="KW-0808">Transferase</keyword>
<reference evidence="11" key="1">
    <citation type="submission" date="2018-06" db="EMBL/GenBank/DDBJ databases">
        <authorList>
            <person name="Zhirakovskaya E."/>
        </authorList>
    </citation>
    <scope>NUCLEOTIDE SEQUENCE</scope>
</reference>
<evidence type="ECO:0000256" key="1">
    <source>
        <dbReference type="ARBA" id="ARBA00001946"/>
    </source>
</evidence>
<keyword evidence="7" id="KW-0786">Thiamine pyrophosphate</keyword>
<dbReference type="PROSITE" id="PS00801">
    <property type="entry name" value="TRANSKETOLASE_1"/>
    <property type="match status" value="1"/>
</dbReference>
<dbReference type="EMBL" id="UOGD01000362">
    <property type="protein sequence ID" value="VAX26981.1"/>
    <property type="molecule type" value="Genomic_DNA"/>
</dbReference>
<accession>A0A3B1CKE3</accession>
<feature type="domain" description="Transketolase-like pyrimidine-binding" evidence="10">
    <location>
        <begin position="355"/>
        <end position="418"/>
    </location>
</feature>
<keyword evidence="5" id="KW-0479">Metal-binding</keyword>
<protein>
    <submittedName>
        <fullName evidence="11">Transketolase</fullName>
        <ecNumber evidence="11">2.2.1.1</ecNumber>
    </submittedName>
</protein>
<evidence type="ECO:0000256" key="6">
    <source>
        <dbReference type="ARBA" id="ARBA00022842"/>
    </source>
</evidence>
<dbReference type="InterPro" id="IPR033247">
    <property type="entry name" value="Transketolase_fam"/>
</dbReference>
<dbReference type="GO" id="GO:0046872">
    <property type="term" value="F:metal ion binding"/>
    <property type="evidence" value="ECO:0007669"/>
    <property type="project" value="UniProtKB-KW"/>
</dbReference>
<dbReference type="FunFam" id="3.40.50.970:FF:000004">
    <property type="entry name" value="Transketolase"/>
    <property type="match status" value="1"/>
</dbReference>
<keyword evidence="6" id="KW-0460">Magnesium</keyword>
<dbReference type="InterPro" id="IPR049557">
    <property type="entry name" value="Transketolase_CS"/>
</dbReference>
<dbReference type="InterPro" id="IPR005475">
    <property type="entry name" value="Transketolase-like_Pyr-bd"/>
</dbReference>
<comment type="cofactor">
    <cofactor evidence="2">
        <name>thiamine diphosphate</name>
        <dbReference type="ChEBI" id="CHEBI:58937"/>
    </cofactor>
</comment>
<evidence type="ECO:0000259" key="10">
    <source>
        <dbReference type="Pfam" id="PF02779"/>
    </source>
</evidence>
<dbReference type="Pfam" id="PF00456">
    <property type="entry name" value="Transketolase_N"/>
    <property type="match status" value="1"/>
</dbReference>